<dbReference type="PANTHER" id="PTHR19328:SF75">
    <property type="entry name" value="ALDOSE SUGAR DEHYDROGENASE YLII"/>
    <property type="match status" value="1"/>
</dbReference>
<dbReference type="InterPro" id="IPR012938">
    <property type="entry name" value="Glc/Sorbosone_DH"/>
</dbReference>
<feature type="chain" id="PRO_5041346470" evidence="1">
    <location>
        <begin position="25"/>
        <end position="386"/>
    </location>
</feature>
<dbReference type="RefSeq" id="WP_367887245.1">
    <property type="nucleotide sequence ID" value="NZ_CP130612.1"/>
</dbReference>
<evidence type="ECO:0000313" key="5">
    <source>
        <dbReference type="Proteomes" id="UP001229955"/>
    </source>
</evidence>
<keyword evidence="1" id="KW-0732">Signal</keyword>
<dbReference type="SUPFAM" id="SSF50952">
    <property type="entry name" value="Soluble quinoprotein glucose dehydrogenase"/>
    <property type="match status" value="1"/>
</dbReference>
<accession>A0AA49Q461</accession>
<name>A0AA49Q765_9BACT</name>
<evidence type="ECO:0000256" key="1">
    <source>
        <dbReference type="SAM" id="SignalP"/>
    </source>
</evidence>
<sequence>MSIRLLSAAALAGVLLAPSLPAQDAPLRSIYHPYRVVTVAEGLVNPWSIAFLPGGDILVTERAGRLRIVRGGRLLAEPVAGLPAIRVGNQGGLLDVVPHPDFARNRLLYISYAKPNAAGDQSTTAVIRARFANDRLNDVQEVFEANAWSRGQGHYGSRIAFDGKGYMFITVGDRQVPPQGDLAAHPAQDLKVHNGKVIRLHDDGRVPTDNPFVGRTDALPQIWSYGHRNPQGLLIDAAGNVWATEHGPQGGDELNLIQPGKNYGWPVIGFGVNYRSGTNIHEGTTRAGMEQPVKVWVPSIATSGLMQYRGTAFSGWQGHVFSGGLVGEVLWRLKIEDGRVVEEEQLFSRRGRVRDVRQGPDGFVYLAVEDRAGGPTNLVRLEPAGR</sequence>
<dbReference type="PANTHER" id="PTHR19328">
    <property type="entry name" value="HEDGEHOG-INTERACTING PROTEIN"/>
    <property type="match status" value="1"/>
</dbReference>
<dbReference type="EMBL" id="CP130612">
    <property type="protein sequence ID" value="WKW11546.1"/>
    <property type="molecule type" value="Genomic_DNA"/>
</dbReference>
<dbReference type="InterPro" id="IPR011042">
    <property type="entry name" value="6-blade_b-propeller_TolB-like"/>
</dbReference>
<dbReference type="Gene3D" id="2.120.10.30">
    <property type="entry name" value="TolB, C-terminal domain"/>
    <property type="match status" value="1"/>
</dbReference>
<evidence type="ECO:0000313" key="4">
    <source>
        <dbReference type="EMBL" id="WKW14456.1"/>
    </source>
</evidence>
<keyword evidence="5" id="KW-1185">Reference proteome</keyword>
<accession>A0AA49Q765</accession>
<gene>
    <name evidence="3" type="ORF">Strain138_000801</name>
    <name evidence="4" type="ORF">Strain318_000801</name>
</gene>
<dbReference type="AlphaFoldDB" id="A0AA49Q765"/>
<evidence type="ECO:0000313" key="3">
    <source>
        <dbReference type="EMBL" id="WKW11546.1"/>
    </source>
</evidence>
<evidence type="ECO:0000259" key="2">
    <source>
        <dbReference type="Pfam" id="PF07995"/>
    </source>
</evidence>
<feature type="signal peptide" evidence="1">
    <location>
        <begin position="1"/>
        <end position="24"/>
    </location>
</feature>
<dbReference type="InterPro" id="IPR011041">
    <property type="entry name" value="Quinoprot_gluc/sorb_DH_b-prop"/>
</dbReference>
<dbReference type="EMBL" id="CP130613">
    <property type="protein sequence ID" value="WKW14456.1"/>
    <property type="molecule type" value="Genomic_DNA"/>
</dbReference>
<protein>
    <submittedName>
        <fullName evidence="4">PQQ-dependent sugar dehydrogenase</fullName>
    </submittedName>
</protein>
<dbReference type="Proteomes" id="UP001229955">
    <property type="component" value="Chromosome"/>
</dbReference>
<feature type="domain" description="Glucose/Sorbosone dehydrogenase" evidence="2">
    <location>
        <begin position="44"/>
        <end position="373"/>
    </location>
</feature>
<organism evidence="4 5">
    <name type="scientific">Pseudogemmatithrix spongiicola</name>
    <dbReference type="NCBI Taxonomy" id="3062599"/>
    <lineage>
        <taxon>Bacteria</taxon>
        <taxon>Pseudomonadati</taxon>
        <taxon>Gemmatimonadota</taxon>
        <taxon>Gemmatimonadia</taxon>
        <taxon>Gemmatimonadales</taxon>
        <taxon>Gemmatimonadaceae</taxon>
        <taxon>Pseudogemmatithrix</taxon>
    </lineage>
</organism>
<proteinExistence type="predicted"/>
<dbReference type="KEGG" id="pspc:Strain318_000801"/>
<dbReference type="Pfam" id="PF07995">
    <property type="entry name" value="GSDH"/>
    <property type="match status" value="1"/>
</dbReference>
<reference evidence="4" key="1">
    <citation type="submission" date="2023-07" db="EMBL/GenBank/DDBJ databases">
        <authorList>
            <person name="Haufschild T."/>
            <person name="Kallscheuer N."/>
            <person name="Hammer J."/>
            <person name="Kohn T."/>
            <person name="Kabuu M."/>
            <person name="Jogler M."/>
            <person name="Wohfarth N."/>
            <person name="Heuer A."/>
            <person name="Rohde M."/>
            <person name="van Teeseling M.C.F."/>
            <person name="Jogler C."/>
        </authorList>
    </citation>
    <scope>NUCLEOTIDE SEQUENCE</scope>
    <source>
        <strain evidence="3">Strain 138</strain>
        <strain evidence="4">Strain 318</strain>
    </source>
</reference>